<dbReference type="Proteomes" id="UP000092445">
    <property type="component" value="Unassembled WGS sequence"/>
</dbReference>
<sequence length="200" mass="22518">MLLFRSGCSSRDHVELLLLQFKVCKVMIKEMTDEEAKVGPYKIVEIGGFRLHSSRNAVRQKKSLEKSELFLTELMEKCDNARSCHVNMLARTSTDPTFMKRIITSGIGLRVRVHNYLDTQTHPNVPSVRRWIVVAGVGADDHLSLTSTSLIEAAYTTQLRLMHFKLRCDVPKGSAAAHPPDLVRPRIIAGMADTPNKYDI</sequence>
<dbReference type="VEuPathDB" id="VectorBase:GPAI020736"/>
<dbReference type="STRING" id="7398.A0A1A9ZP75"/>
<dbReference type="AlphaFoldDB" id="A0A1A9ZP75"/>
<evidence type="ECO:0000313" key="3">
    <source>
        <dbReference type="Proteomes" id="UP000092445"/>
    </source>
</evidence>
<accession>A0A1A9ZP75</accession>
<organism evidence="2 3">
    <name type="scientific">Glossina pallidipes</name>
    <name type="common">Tsetse fly</name>
    <dbReference type="NCBI Taxonomy" id="7398"/>
    <lineage>
        <taxon>Eukaryota</taxon>
        <taxon>Metazoa</taxon>
        <taxon>Ecdysozoa</taxon>
        <taxon>Arthropoda</taxon>
        <taxon>Hexapoda</taxon>
        <taxon>Insecta</taxon>
        <taxon>Pterygota</taxon>
        <taxon>Neoptera</taxon>
        <taxon>Endopterygota</taxon>
        <taxon>Diptera</taxon>
        <taxon>Brachycera</taxon>
        <taxon>Muscomorpha</taxon>
        <taxon>Hippoboscoidea</taxon>
        <taxon>Glossinidae</taxon>
        <taxon>Glossina</taxon>
    </lineage>
</organism>
<keyword evidence="3" id="KW-1185">Reference proteome</keyword>
<reference evidence="3" key="1">
    <citation type="submission" date="2014-03" db="EMBL/GenBank/DDBJ databases">
        <authorList>
            <person name="Aksoy S."/>
            <person name="Warren W."/>
            <person name="Wilson R.K."/>
        </authorList>
    </citation>
    <scope>NUCLEOTIDE SEQUENCE [LARGE SCALE GENOMIC DNA]</scope>
    <source>
        <strain evidence="3">IAEA</strain>
    </source>
</reference>
<dbReference type="EnsemblMetazoa" id="GPAI020736-RA">
    <property type="protein sequence ID" value="GPAI020736-PA"/>
    <property type="gene ID" value="GPAI020736"/>
</dbReference>
<feature type="domain" description="DUF3456" evidence="1">
    <location>
        <begin position="22"/>
        <end position="100"/>
    </location>
</feature>
<proteinExistence type="predicted"/>
<evidence type="ECO:0000313" key="2">
    <source>
        <dbReference type="EnsemblMetazoa" id="GPAI020736-PA"/>
    </source>
</evidence>
<dbReference type="InterPro" id="IPR021852">
    <property type="entry name" value="DUF3456"/>
</dbReference>
<protein>
    <submittedName>
        <fullName evidence="2">DUF3456 domain-containing protein</fullName>
    </submittedName>
</protein>
<reference evidence="2" key="2">
    <citation type="submission" date="2020-05" db="UniProtKB">
        <authorList>
            <consortium name="EnsemblMetazoa"/>
        </authorList>
    </citation>
    <scope>IDENTIFICATION</scope>
    <source>
        <strain evidence="2">IAEA</strain>
    </source>
</reference>
<evidence type="ECO:0000259" key="1">
    <source>
        <dbReference type="Pfam" id="PF11938"/>
    </source>
</evidence>
<dbReference type="Pfam" id="PF11938">
    <property type="entry name" value="DUF3456"/>
    <property type="match status" value="1"/>
</dbReference>
<name>A0A1A9ZP75_GLOPL</name>